<evidence type="ECO:0008006" key="3">
    <source>
        <dbReference type="Google" id="ProtNLM"/>
    </source>
</evidence>
<dbReference type="InterPro" id="IPR032675">
    <property type="entry name" value="LRR_dom_sf"/>
</dbReference>
<dbReference type="Gene3D" id="3.80.10.10">
    <property type="entry name" value="Ribonuclease Inhibitor"/>
    <property type="match status" value="1"/>
</dbReference>
<evidence type="ECO:0000313" key="2">
    <source>
        <dbReference type="Proteomes" id="UP001175228"/>
    </source>
</evidence>
<sequence length="364" mass="41770">MPSPLPRITVSIIPRSNSYEKLYNILLSSERIRPYIKTPPSETSWAATKYASLVSLTELLLSLEELHIKDFSLSYLPYEFLSQLKKCTRVNKITLHNIAFPSYSTFASIVQAFPTLEILRLKMISTLDIDLSGEFVLRMCGNICEGTDAPASVAQLHTLWIGYIKDISHWNRTRSIVQKSSNTLRNLQLGYIQTDVSGLDILPMHSLKHLHIHLNDFEEARDVDILRWWIQCFKDATGSSVCLEKITITLRAYSIIYDDLAQFRASSITDMMASKKQTYYLTDWFNFRNPKTEIFQVNVWRELNACLPLSTDKLVVIFTGDNPLCADDPEDPFKKRVDRLKEIICGRMNRFKKGGGVLVFEEPV</sequence>
<reference evidence="1" key="1">
    <citation type="submission" date="2023-06" db="EMBL/GenBank/DDBJ databases">
        <authorList>
            <consortium name="Lawrence Berkeley National Laboratory"/>
            <person name="Ahrendt S."/>
            <person name="Sahu N."/>
            <person name="Indic B."/>
            <person name="Wong-Bajracharya J."/>
            <person name="Merenyi Z."/>
            <person name="Ke H.-M."/>
            <person name="Monk M."/>
            <person name="Kocsube S."/>
            <person name="Drula E."/>
            <person name="Lipzen A."/>
            <person name="Balint B."/>
            <person name="Henrissat B."/>
            <person name="Andreopoulos B."/>
            <person name="Martin F.M."/>
            <person name="Harder C.B."/>
            <person name="Rigling D."/>
            <person name="Ford K.L."/>
            <person name="Foster G.D."/>
            <person name="Pangilinan J."/>
            <person name="Papanicolaou A."/>
            <person name="Barry K."/>
            <person name="LaButti K."/>
            <person name="Viragh M."/>
            <person name="Koriabine M."/>
            <person name="Yan M."/>
            <person name="Riley R."/>
            <person name="Champramary S."/>
            <person name="Plett K.L."/>
            <person name="Tsai I.J."/>
            <person name="Slot J."/>
            <person name="Sipos G."/>
            <person name="Plett J."/>
            <person name="Nagy L.G."/>
            <person name="Grigoriev I.V."/>
        </authorList>
    </citation>
    <scope>NUCLEOTIDE SEQUENCE</scope>
    <source>
        <strain evidence="1">HWK02</strain>
    </source>
</reference>
<dbReference type="Proteomes" id="UP001175228">
    <property type="component" value="Unassembled WGS sequence"/>
</dbReference>
<organism evidence="1 2">
    <name type="scientific">Armillaria luteobubalina</name>
    <dbReference type="NCBI Taxonomy" id="153913"/>
    <lineage>
        <taxon>Eukaryota</taxon>
        <taxon>Fungi</taxon>
        <taxon>Dikarya</taxon>
        <taxon>Basidiomycota</taxon>
        <taxon>Agaricomycotina</taxon>
        <taxon>Agaricomycetes</taxon>
        <taxon>Agaricomycetidae</taxon>
        <taxon>Agaricales</taxon>
        <taxon>Marasmiineae</taxon>
        <taxon>Physalacriaceae</taxon>
        <taxon>Armillaria</taxon>
    </lineage>
</organism>
<comment type="caution">
    <text evidence="1">The sequence shown here is derived from an EMBL/GenBank/DDBJ whole genome shotgun (WGS) entry which is preliminary data.</text>
</comment>
<keyword evidence="2" id="KW-1185">Reference proteome</keyword>
<accession>A0AA39NYL6</accession>
<protein>
    <recommendedName>
        <fullName evidence="3">F-box domain-containing protein</fullName>
    </recommendedName>
</protein>
<evidence type="ECO:0000313" key="1">
    <source>
        <dbReference type="EMBL" id="KAK0474301.1"/>
    </source>
</evidence>
<name>A0AA39NYL6_9AGAR</name>
<dbReference type="EMBL" id="JAUEPU010000178">
    <property type="protein sequence ID" value="KAK0474301.1"/>
    <property type="molecule type" value="Genomic_DNA"/>
</dbReference>
<dbReference type="SUPFAM" id="SSF52047">
    <property type="entry name" value="RNI-like"/>
    <property type="match status" value="1"/>
</dbReference>
<proteinExistence type="predicted"/>
<dbReference type="AlphaFoldDB" id="A0AA39NYL6"/>
<gene>
    <name evidence="1" type="ORF">EDD18DRAFT_1470856</name>
</gene>